<feature type="transmembrane region" description="Helical" evidence="1">
    <location>
        <begin position="25"/>
        <end position="51"/>
    </location>
</feature>
<reference evidence="3" key="1">
    <citation type="journal article" date="2018" name="Front. Microbiol.">
        <title>Genome-Based Analysis Reveals the Taxonomy and Diversity of the Family Idiomarinaceae.</title>
        <authorList>
            <person name="Liu Y."/>
            <person name="Lai Q."/>
            <person name="Shao Z."/>
        </authorList>
    </citation>
    <scope>NUCLEOTIDE SEQUENCE [LARGE SCALE GENOMIC DNA]</scope>
    <source>
        <strain evidence="3">c121</strain>
    </source>
</reference>
<keyword evidence="1" id="KW-0472">Membrane</keyword>
<feature type="transmembrane region" description="Helical" evidence="1">
    <location>
        <begin position="57"/>
        <end position="76"/>
    </location>
</feature>
<feature type="transmembrane region" description="Helical" evidence="1">
    <location>
        <begin position="152"/>
        <end position="169"/>
    </location>
</feature>
<feature type="transmembrane region" description="Helical" evidence="1">
    <location>
        <begin position="205"/>
        <end position="227"/>
    </location>
</feature>
<dbReference type="Pfam" id="PF14897">
    <property type="entry name" value="EpsG"/>
    <property type="match status" value="1"/>
</dbReference>
<accession>A0A432Z9J2</accession>
<feature type="transmembrane region" description="Helical" evidence="1">
    <location>
        <begin position="279"/>
        <end position="297"/>
    </location>
</feature>
<protein>
    <recommendedName>
        <fullName evidence="4">EpsG family protein</fullName>
    </recommendedName>
</protein>
<feature type="transmembrane region" description="Helical" evidence="1">
    <location>
        <begin position="247"/>
        <end position="267"/>
    </location>
</feature>
<dbReference type="RefSeq" id="WP_026861602.1">
    <property type="nucleotide sequence ID" value="NZ_PIQE01000001.1"/>
</dbReference>
<keyword evidence="1" id="KW-0812">Transmembrane</keyword>
<organism evidence="2 3">
    <name type="scientific">Pseudidiomarina sediminum</name>
    <dbReference type="NCBI Taxonomy" id="431675"/>
    <lineage>
        <taxon>Bacteria</taxon>
        <taxon>Pseudomonadati</taxon>
        <taxon>Pseudomonadota</taxon>
        <taxon>Gammaproteobacteria</taxon>
        <taxon>Alteromonadales</taxon>
        <taxon>Idiomarinaceae</taxon>
        <taxon>Pseudidiomarina</taxon>
    </lineage>
</organism>
<dbReference type="EMBL" id="PIQE01000001">
    <property type="protein sequence ID" value="RUO74550.1"/>
    <property type="molecule type" value="Genomic_DNA"/>
</dbReference>
<dbReference type="STRING" id="1122124.GCA_000423165_00556"/>
<evidence type="ECO:0000256" key="1">
    <source>
        <dbReference type="SAM" id="Phobius"/>
    </source>
</evidence>
<feature type="transmembrane region" description="Helical" evidence="1">
    <location>
        <begin position="175"/>
        <end position="193"/>
    </location>
</feature>
<feature type="transmembrane region" description="Helical" evidence="1">
    <location>
        <begin position="129"/>
        <end position="147"/>
    </location>
</feature>
<gene>
    <name evidence="2" type="ORF">CWI80_04205</name>
</gene>
<dbReference type="Proteomes" id="UP000287022">
    <property type="component" value="Unassembled WGS sequence"/>
</dbReference>
<sequence>MKDLALPYEGNVPSLTLQKTQLLSVLLLLLAYVVLPLFAWVPLVALVAAVMRVQSKALAVLVVFAFAMLIASRHLGYLYGKSDDLPSYLLAYEAYSSFLSVLPLTVLYAKNGDVGFAYLSYAIQGLTDTHLFLYFFSIVALSLWAYLRFAKAYAGAHWALFCLLCYLMFFKTFQIQWMIIRSCLALPILLLSLHYVAHEQRKKGILLYLVGFSLHGATAILFFPALLYGRALKEPLDFTRLAKYAGYLLIAGLVVGGVLMALGSYVIAKVMSQDLGFNAENAVVYIVPLVLGVLVMLQCENRFLKNVILYFLLIGAFGFVFGKNFYRFVHPLLFLLPIMVVYLSEALIKRHRLAHLIRPAYVVLCYLSFTYVMQLDEPNFYYKDPLIVPENVTGAEQVQLFDQYVEEDVIYYKGWRTR</sequence>
<keyword evidence="1" id="KW-1133">Transmembrane helix</keyword>
<feature type="transmembrane region" description="Helical" evidence="1">
    <location>
        <begin position="88"/>
        <end position="109"/>
    </location>
</feature>
<name>A0A432Z9J2_9GAMM</name>
<comment type="caution">
    <text evidence="2">The sequence shown here is derived from an EMBL/GenBank/DDBJ whole genome shotgun (WGS) entry which is preliminary data.</text>
</comment>
<dbReference type="InterPro" id="IPR049458">
    <property type="entry name" value="EpsG-like"/>
</dbReference>
<feature type="transmembrane region" description="Helical" evidence="1">
    <location>
        <begin position="328"/>
        <end position="344"/>
    </location>
</feature>
<dbReference type="AlphaFoldDB" id="A0A432Z9J2"/>
<proteinExistence type="predicted"/>
<evidence type="ECO:0008006" key="4">
    <source>
        <dbReference type="Google" id="ProtNLM"/>
    </source>
</evidence>
<feature type="transmembrane region" description="Helical" evidence="1">
    <location>
        <begin position="303"/>
        <end position="321"/>
    </location>
</feature>
<evidence type="ECO:0000313" key="3">
    <source>
        <dbReference type="Proteomes" id="UP000287022"/>
    </source>
</evidence>
<keyword evidence="3" id="KW-1185">Reference proteome</keyword>
<evidence type="ECO:0000313" key="2">
    <source>
        <dbReference type="EMBL" id="RUO74550.1"/>
    </source>
</evidence>